<accession>X0VG97</accession>
<reference evidence="1" key="1">
    <citation type="journal article" date="2014" name="Front. Microbiol.">
        <title>High frequency of phylogenetically diverse reductive dehalogenase-homologous genes in deep subseafloor sedimentary metagenomes.</title>
        <authorList>
            <person name="Kawai M."/>
            <person name="Futagami T."/>
            <person name="Toyoda A."/>
            <person name="Takaki Y."/>
            <person name="Nishi S."/>
            <person name="Hori S."/>
            <person name="Arai W."/>
            <person name="Tsubouchi T."/>
            <person name="Morono Y."/>
            <person name="Uchiyama I."/>
            <person name="Ito T."/>
            <person name="Fujiyama A."/>
            <person name="Inagaki F."/>
            <person name="Takami H."/>
        </authorList>
    </citation>
    <scope>NUCLEOTIDE SEQUENCE</scope>
    <source>
        <strain evidence="1">Expedition CK06-06</strain>
    </source>
</reference>
<protein>
    <submittedName>
        <fullName evidence="1">Uncharacterized protein</fullName>
    </submittedName>
</protein>
<dbReference type="EMBL" id="BARS01034001">
    <property type="protein sequence ID" value="GAG17319.1"/>
    <property type="molecule type" value="Genomic_DNA"/>
</dbReference>
<sequence>MSCEQAYREYLKALKAKTPIEEELTALLLSLTNIPGEPVQLPMPRHEMLGRAAQLMREKKAAVQRFHAALDAWFEAAKRHCD</sequence>
<dbReference type="AlphaFoldDB" id="X0VG97"/>
<gene>
    <name evidence="1" type="ORF">S01H1_52590</name>
</gene>
<organism evidence="1">
    <name type="scientific">marine sediment metagenome</name>
    <dbReference type="NCBI Taxonomy" id="412755"/>
    <lineage>
        <taxon>unclassified sequences</taxon>
        <taxon>metagenomes</taxon>
        <taxon>ecological metagenomes</taxon>
    </lineage>
</organism>
<name>X0VG97_9ZZZZ</name>
<comment type="caution">
    <text evidence="1">The sequence shown here is derived from an EMBL/GenBank/DDBJ whole genome shotgun (WGS) entry which is preliminary data.</text>
</comment>
<proteinExistence type="predicted"/>
<evidence type="ECO:0000313" key="1">
    <source>
        <dbReference type="EMBL" id="GAG17319.1"/>
    </source>
</evidence>